<evidence type="ECO:0000313" key="1">
    <source>
        <dbReference type="EMBL" id="MBD7965245.1"/>
    </source>
</evidence>
<dbReference type="EMBL" id="JACSQM010000006">
    <property type="protein sequence ID" value="MBD7965245.1"/>
    <property type="molecule type" value="Genomic_DNA"/>
</dbReference>
<comment type="caution">
    <text evidence="1">The sequence shown here is derived from an EMBL/GenBank/DDBJ whole genome shotgun (WGS) entry which is preliminary data.</text>
</comment>
<organism evidence="1 2">
    <name type="scientific">Fictibacillus norfolkensis</name>
    <dbReference type="NCBI Taxonomy" id="2762233"/>
    <lineage>
        <taxon>Bacteria</taxon>
        <taxon>Bacillati</taxon>
        <taxon>Bacillota</taxon>
        <taxon>Bacilli</taxon>
        <taxon>Bacillales</taxon>
        <taxon>Fictibacillaceae</taxon>
        <taxon>Fictibacillus</taxon>
    </lineage>
</organism>
<protein>
    <submittedName>
        <fullName evidence="1">Uncharacterized protein</fullName>
    </submittedName>
</protein>
<gene>
    <name evidence="1" type="ORF">H9648_14375</name>
</gene>
<evidence type="ECO:0000313" key="2">
    <source>
        <dbReference type="Proteomes" id="UP000603641"/>
    </source>
</evidence>
<reference evidence="1 2" key="1">
    <citation type="submission" date="2020-08" db="EMBL/GenBank/DDBJ databases">
        <title>A Genomic Blueprint of the Chicken Gut Microbiome.</title>
        <authorList>
            <person name="Gilroy R."/>
            <person name="Ravi A."/>
            <person name="Getino M."/>
            <person name="Pursley I."/>
            <person name="Horton D.L."/>
            <person name="Alikhan N.-F."/>
            <person name="Baker D."/>
            <person name="Gharbi K."/>
            <person name="Hall N."/>
            <person name="Watson M."/>
            <person name="Adriaenssens E.M."/>
            <person name="Foster-Nyarko E."/>
            <person name="Jarju S."/>
            <person name="Secka A."/>
            <person name="Antonio M."/>
            <person name="Oren A."/>
            <person name="Chaudhuri R."/>
            <person name="La Ragione R.M."/>
            <person name="Hildebrand F."/>
            <person name="Pallen M.J."/>
        </authorList>
    </citation>
    <scope>NUCLEOTIDE SEQUENCE [LARGE SCALE GENOMIC DNA]</scope>
    <source>
        <strain evidence="1 2">Sa2CUA10</strain>
    </source>
</reference>
<sequence length="83" mass="9921">MNKNDLKDKLESLGIEKNDYNLAEKPIRELEMGLIKDTNQWKVYQSLEKGGNNIIETFENESDAYELLLKYLVMRKNRKERNR</sequence>
<name>A0ABR8SP10_9BACL</name>
<accession>A0ABR8SP10</accession>
<dbReference type="Proteomes" id="UP000603641">
    <property type="component" value="Unassembled WGS sequence"/>
</dbReference>
<dbReference type="RefSeq" id="WP_191754490.1">
    <property type="nucleotide sequence ID" value="NZ_JACSQM010000006.1"/>
</dbReference>
<proteinExistence type="predicted"/>
<keyword evidence="2" id="KW-1185">Reference proteome</keyword>